<evidence type="ECO:0000256" key="1">
    <source>
        <dbReference type="ARBA" id="ARBA00022801"/>
    </source>
</evidence>
<evidence type="ECO:0000259" key="2">
    <source>
        <dbReference type="Pfam" id="PF00857"/>
    </source>
</evidence>
<protein>
    <submittedName>
        <fullName evidence="3">Isochorismatase family protein</fullName>
    </submittedName>
</protein>
<dbReference type="Pfam" id="PF00857">
    <property type="entry name" value="Isochorismatase"/>
    <property type="match status" value="1"/>
</dbReference>
<dbReference type="SUPFAM" id="SSF52499">
    <property type="entry name" value="Isochorismatase-like hydrolases"/>
    <property type="match status" value="1"/>
</dbReference>
<comment type="caution">
    <text evidence="3">The sequence shown here is derived from an EMBL/GenBank/DDBJ whole genome shotgun (WGS) entry which is preliminary data.</text>
</comment>
<gene>
    <name evidence="3" type="ORF">GX397_00575</name>
</gene>
<feature type="domain" description="Isochorismatase-like" evidence="2">
    <location>
        <begin position="38"/>
        <end position="214"/>
    </location>
</feature>
<accession>A0A7V7BXI0</accession>
<evidence type="ECO:0000313" key="4">
    <source>
        <dbReference type="Proteomes" id="UP000525027"/>
    </source>
</evidence>
<dbReference type="PANTHER" id="PTHR43540">
    <property type="entry name" value="PEROXYUREIDOACRYLATE/UREIDOACRYLATE AMIDOHYDROLASE-RELATED"/>
    <property type="match status" value="1"/>
</dbReference>
<dbReference type="AlphaFoldDB" id="A0A7V7BXI0"/>
<sequence length="224" mass="25123">MQEVQFDPKVLEAAFEEARRIYKERGFQRRMGFGKKLAIINVDLANAWTRPGHPFSCDADSAVEATARLLDAARACKQKILIWFSCTAFNENGLEDNGRWEEKIPLSTLHIGSEWAEIDSRLKVQPNETVFYKKMASCFAGTPLNYQLRSRDIDTVIVTGATACACVRHTVMDAVALGYKVIVPAETIADRIPGAIQWNLFDMDAKFADVMPVDEVIAYINSLK</sequence>
<dbReference type="InterPro" id="IPR036380">
    <property type="entry name" value="Isochorismatase-like_sf"/>
</dbReference>
<proteinExistence type="predicted"/>
<dbReference type="RefSeq" id="WP_273001920.1">
    <property type="nucleotide sequence ID" value="NZ_DURU01000009.1"/>
</dbReference>
<dbReference type="Proteomes" id="UP000525027">
    <property type="component" value="Unassembled WGS sequence"/>
</dbReference>
<organism evidence="3 4">
    <name type="scientific">Acetomicrobium hydrogeniformans</name>
    <dbReference type="NCBI Taxonomy" id="649746"/>
    <lineage>
        <taxon>Bacteria</taxon>
        <taxon>Thermotogati</taxon>
        <taxon>Synergistota</taxon>
        <taxon>Synergistia</taxon>
        <taxon>Synergistales</taxon>
        <taxon>Acetomicrobiaceae</taxon>
        <taxon>Acetomicrobium</taxon>
    </lineage>
</organism>
<evidence type="ECO:0000313" key="3">
    <source>
        <dbReference type="EMBL" id="HHZ03585.1"/>
    </source>
</evidence>
<dbReference type="PANTHER" id="PTHR43540:SF1">
    <property type="entry name" value="ISOCHORISMATASE HYDROLASE"/>
    <property type="match status" value="1"/>
</dbReference>
<name>A0A7V7BXI0_9BACT</name>
<dbReference type="Gene3D" id="3.40.50.850">
    <property type="entry name" value="Isochorismatase-like"/>
    <property type="match status" value="1"/>
</dbReference>
<reference evidence="3 4" key="1">
    <citation type="journal article" date="2020" name="Biotechnol. Biofuels">
        <title>New insights from the biogas microbiome by comprehensive genome-resolved metagenomics of nearly 1600 species originating from multiple anaerobic digesters.</title>
        <authorList>
            <person name="Campanaro S."/>
            <person name="Treu L."/>
            <person name="Rodriguez-R L.M."/>
            <person name="Kovalovszki A."/>
            <person name="Ziels R.M."/>
            <person name="Maus I."/>
            <person name="Zhu X."/>
            <person name="Kougias P.G."/>
            <person name="Basile A."/>
            <person name="Luo G."/>
            <person name="Schluter A."/>
            <person name="Konstantinidis K.T."/>
            <person name="Angelidaki I."/>
        </authorList>
    </citation>
    <scope>NUCLEOTIDE SEQUENCE [LARGE SCALE GENOMIC DNA]</scope>
    <source>
        <strain evidence="3">AS25fmACSIPFO_94</strain>
    </source>
</reference>
<dbReference type="InterPro" id="IPR000868">
    <property type="entry name" value="Isochorismatase-like_dom"/>
</dbReference>
<dbReference type="GO" id="GO:0016787">
    <property type="term" value="F:hydrolase activity"/>
    <property type="evidence" value="ECO:0007669"/>
    <property type="project" value="UniProtKB-KW"/>
</dbReference>
<dbReference type="EMBL" id="DURU01000009">
    <property type="protein sequence ID" value="HHZ03585.1"/>
    <property type="molecule type" value="Genomic_DNA"/>
</dbReference>
<dbReference type="InterPro" id="IPR050272">
    <property type="entry name" value="Isochorismatase-like_hydrls"/>
</dbReference>
<keyword evidence="1" id="KW-0378">Hydrolase</keyword>